<organism evidence="6 7">
    <name type="scientific">Nocardioides perillae</name>
    <dbReference type="NCBI Taxonomy" id="1119534"/>
    <lineage>
        <taxon>Bacteria</taxon>
        <taxon>Bacillati</taxon>
        <taxon>Actinomycetota</taxon>
        <taxon>Actinomycetes</taxon>
        <taxon>Propionibacteriales</taxon>
        <taxon>Nocardioidaceae</taxon>
        <taxon>Nocardioides</taxon>
    </lineage>
</organism>
<dbReference type="PANTHER" id="PTHR43667">
    <property type="entry name" value="CYCLOPROPANE-FATTY-ACYL-PHOSPHOLIPID SYNTHASE"/>
    <property type="match status" value="1"/>
</dbReference>
<dbReference type="GO" id="GO:0008610">
    <property type="term" value="P:lipid biosynthetic process"/>
    <property type="evidence" value="ECO:0007669"/>
    <property type="project" value="InterPro"/>
</dbReference>
<dbReference type="EC" id="2.1.1.79" evidence="6"/>
<dbReference type="Pfam" id="PF02353">
    <property type="entry name" value="CMAS"/>
    <property type="match status" value="1"/>
</dbReference>
<dbReference type="PIRSF" id="PIRSF003085">
    <property type="entry name" value="CMAS"/>
    <property type="match status" value="1"/>
</dbReference>
<evidence type="ECO:0000256" key="1">
    <source>
        <dbReference type="ARBA" id="ARBA00010815"/>
    </source>
</evidence>
<comment type="caution">
    <text evidence="6">The sequence shown here is derived from an EMBL/GenBank/DDBJ whole genome shotgun (WGS) entry which is preliminary data.</text>
</comment>
<evidence type="ECO:0000256" key="3">
    <source>
        <dbReference type="ARBA" id="ARBA00022679"/>
    </source>
</evidence>
<keyword evidence="5" id="KW-0443">Lipid metabolism</keyword>
<dbReference type="AlphaFoldDB" id="A0A7Y9RSU3"/>
<proteinExistence type="inferred from homology"/>
<evidence type="ECO:0000313" key="6">
    <source>
        <dbReference type="EMBL" id="NYG54038.1"/>
    </source>
</evidence>
<protein>
    <submittedName>
        <fullName evidence="6">Cyclopropane-fatty-acyl-phospholipid synthase</fullName>
        <ecNumber evidence="6">2.1.1.79</ecNumber>
    </submittedName>
</protein>
<evidence type="ECO:0000256" key="2">
    <source>
        <dbReference type="ARBA" id="ARBA00022603"/>
    </source>
</evidence>
<dbReference type="Proteomes" id="UP000544110">
    <property type="component" value="Unassembled WGS sequence"/>
</dbReference>
<evidence type="ECO:0000313" key="7">
    <source>
        <dbReference type="Proteomes" id="UP000544110"/>
    </source>
</evidence>
<dbReference type="InterPro" id="IPR050723">
    <property type="entry name" value="CFA/CMAS"/>
</dbReference>
<evidence type="ECO:0000256" key="4">
    <source>
        <dbReference type="ARBA" id="ARBA00022691"/>
    </source>
</evidence>
<gene>
    <name evidence="6" type="ORF">BJ989_000342</name>
</gene>
<dbReference type="CDD" id="cd02440">
    <property type="entry name" value="AdoMet_MTases"/>
    <property type="match status" value="1"/>
</dbReference>
<dbReference type="SUPFAM" id="SSF53335">
    <property type="entry name" value="S-adenosyl-L-methionine-dependent methyltransferases"/>
    <property type="match status" value="1"/>
</dbReference>
<dbReference type="RefSeq" id="WP_179516743.1">
    <property type="nucleotide sequence ID" value="NZ_JACCAC010000001.1"/>
</dbReference>
<dbReference type="GO" id="GO:0008825">
    <property type="term" value="F:cyclopropane-fatty-acyl-phospholipid synthase activity"/>
    <property type="evidence" value="ECO:0007669"/>
    <property type="project" value="UniProtKB-EC"/>
</dbReference>
<dbReference type="Gene3D" id="3.40.50.150">
    <property type="entry name" value="Vaccinia Virus protein VP39"/>
    <property type="match status" value="1"/>
</dbReference>
<comment type="similarity">
    <text evidence="1">Belongs to the CFA/CMAS family.</text>
</comment>
<keyword evidence="7" id="KW-1185">Reference proteome</keyword>
<keyword evidence="4" id="KW-0949">S-adenosyl-L-methionine</keyword>
<reference evidence="6 7" key="1">
    <citation type="submission" date="2020-07" db="EMBL/GenBank/DDBJ databases">
        <title>Sequencing the genomes of 1000 actinobacteria strains.</title>
        <authorList>
            <person name="Klenk H.-P."/>
        </authorList>
    </citation>
    <scope>NUCLEOTIDE SEQUENCE [LARGE SCALE GENOMIC DNA]</scope>
    <source>
        <strain evidence="6 7">DSM 24552</strain>
    </source>
</reference>
<dbReference type="PANTHER" id="PTHR43667:SF1">
    <property type="entry name" value="CYCLOPROPANE-FATTY-ACYL-PHOSPHOLIPID SYNTHASE"/>
    <property type="match status" value="1"/>
</dbReference>
<dbReference type="GO" id="GO:0032259">
    <property type="term" value="P:methylation"/>
    <property type="evidence" value="ECO:0007669"/>
    <property type="project" value="UniProtKB-KW"/>
</dbReference>
<dbReference type="EMBL" id="JACCAC010000001">
    <property type="protein sequence ID" value="NYG54038.1"/>
    <property type="molecule type" value="Genomic_DNA"/>
</dbReference>
<dbReference type="InterPro" id="IPR003333">
    <property type="entry name" value="CMAS"/>
</dbReference>
<sequence length="444" mass="48650">MTSTADAPADAPATGTPTTYGVAQRLAEALRPVVRGEIPVRLRAWDGSEAGPVDAPLVEVRTPRVLRRLLWAPGELGAAQAYVTGELEIHHDVDEALTHVWAVAAERGLKGTKPSPGAMVQAVRALASLGAVGPRPANPASQARLPGRLHSKRRDSEAISFHYDLSNEFYSLILEDCMAYSSGYWTRPDDADYTAEDAQRDKLDLVCRKVGLDQRPGMRFLDVGCGWGSLSLHAAEHYGAQVTGVTIAAEQKKFVDARVAERGLGDLVDIRLLDYRDVPATFGEGAFDAIGSIEMGEHVGEGNYPTYAAVLRDSVRPGGRVLVQQMSRSGKHPGGGPFIEHFIAPDMTMRPVGETVAFFERAGLEVRDVHMMREHYVRTVAAWTERFEAHLPRLTELVGEEVVRVWRLYLVGGAMAFRDGRMGVDQLLMVKPGAAHTLPWEREW</sequence>
<keyword evidence="2 6" id="KW-0489">Methyltransferase</keyword>
<accession>A0A7Y9RSU3</accession>
<evidence type="ECO:0000256" key="5">
    <source>
        <dbReference type="ARBA" id="ARBA00023098"/>
    </source>
</evidence>
<dbReference type="InterPro" id="IPR029063">
    <property type="entry name" value="SAM-dependent_MTases_sf"/>
</dbReference>
<keyword evidence="3 6" id="KW-0808">Transferase</keyword>
<name>A0A7Y9RSU3_9ACTN</name>